<dbReference type="EnsemblMetazoa" id="GPAI006223-RA">
    <property type="protein sequence ID" value="GPAI006223-PA"/>
    <property type="gene ID" value="GPAI006223"/>
</dbReference>
<keyword evidence="4" id="KW-1185">Reference proteome</keyword>
<evidence type="ECO:0000313" key="3">
    <source>
        <dbReference type="EnsemblMetazoa" id="GPAI006223-PA"/>
    </source>
</evidence>
<feature type="region of interest" description="Disordered" evidence="1">
    <location>
        <begin position="1"/>
        <end position="24"/>
    </location>
</feature>
<evidence type="ECO:0000256" key="2">
    <source>
        <dbReference type="SAM" id="Phobius"/>
    </source>
</evidence>
<feature type="compositionally biased region" description="Polar residues" evidence="1">
    <location>
        <begin position="162"/>
        <end position="172"/>
    </location>
</feature>
<accession>A0A1A9Z7I2</accession>
<sequence>MKKARLRLHPRNLTSPLPSLPNPYRVHFPRPNMEQINIKERKEREIRYYSRIPKIILIALLICIAVSASTDTGSNNANKHEHANDKHLKAAQEGHKKHNGQELMPDETPENNDQAEKPIPAVTNNNSLTNGKRGRRQRINHQHGKGKRINNGNNGNSGSAHIHTQSDSNANKSARKHARSKSHSTVDSERLSKQHRKQGRGKQAK</sequence>
<feature type="compositionally biased region" description="Basic residues" evidence="1">
    <location>
        <begin position="132"/>
        <end position="148"/>
    </location>
</feature>
<keyword evidence="2" id="KW-1133">Transmembrane helix</keyword>
<proteinExistence type="predicted"/>
<reference evidence="4" key="1">
    <citation type="submission" date="2014-03" db="EMBL/GenBank/DDBJ databases">
        <authorList>
            <person name="Aksoy S."/>
            <person name="Warren W."/>
            <person name="Wilson R.K."/>
        </authorList>
    </citation>
    <scope>NUCLEOTIDE SEQUENCE [LARGE SCALE GENOMIC DNA]</scope>
    <source>
        <strain evidence="4">IAEA</strain>
    </source>
</reference>
<protein>
    <submittedName>
        <fullName evidence="3">Uncharacterized protein</fullName>
    </submittedName>
</protein>
<reference evidence="3" key="2">
    <citation type="submission" date="2020-05" db="UniProtKB">
        <authorList>
            <consortium name="EnsemblMetazoa"/>
        </authorList>
    </citation>
    <scope>IDENTIFICATION</scope>
    <source>
        <strain evidence="3">IAEA</strain>
    </source>
</reference>
<feature type="compositionally biased region" description="Basic and acidic residues" evidence="1">
    <location>
        <begin position="78"/>
        <end position="94"/>
    </location>
</feature>
<keyword evidence="2" id="KW-0472">Membrane</keyword>
<feature type="compositionally biased region" description="Low complexity" evidence="1">
    <location>
        <begin position="150"/>
        <end position="159"/>
    </location>
</feature>
<feature type="transmembrane region" description="Helical" evidence="2">
    <location>
        <begin position="48"/>
        <end position="68"/>
    </location>
</feature>
<evidence type="ECO:0000313" key="4">
    <source>
        <dbReference type="Proteomes" id="UP000092445"/>
    </source>
</evidence>
<feature type="region of interest" description="Disordered" evidence="1">
    <location>
        <begin position="75"/>
        <end position="205"/>
    </location>
</feature>
<keyword evidence="2" id="KW-0812">Transmembrane</keyword>
<feature type="compositionally biased region" description="Basic residues" evidence="1">
    <location>
        <begin position="173"/>
        <end position="182"/>
    </location>
</feature>
<dbReference type="AlphaFoldDB" id="A0A1A9Z7I2"/>
<dbReference type="Proteomes" id="UP000092445">
    <property type="component" value="Unassembled WGS sequence"/>
</dbReference>
<feature type="compositionally biased region" description="Basic residues" evidence="1">
    <location>
        <begin position="193"/>
        <end position="205"/>
    </location>
</feature>
<dbReference type="VEuPathDB" id="VectorBase:GPAI006223"/>
<feature type="compositionally biased region" description="Basic residues" evidence="1">
    <location>
        <begin position="1"/>
        <end position="10"/>
    </location>
</feature>
<evidence type="ECO:0000256" key="1">
    <source>
        <dbReference type="SAM" id="MobiDB-lite"/>
    </source>
</evidence>
<organism evidence="3 4">
    <name type="scientific">Glossina pallidipes</name>
    <name type="common">Tsetse fly</name>
    <dbReference type="NCBI Taxonomy" id="7398"/>
    <lineage>
        <taxon>Eukaryota</taxon>
        <taxon>Metazoa</taxon>
        <taxon>Ecdysozoa</taxon>
        <taxon>Arthropoda</taxon>
        <taxon>Hexapoda</taxon>
        <taxon>Insecta</taxon>
        <taxon>Pterygota</taxon>
        <taxon>Neoptera</taxon>
        <taxon>Endopterygota</taxon>
        <taxon>Diptera</taxon>
        <taxon>Brachycera</taxon>
        <taxon>Muscomorpha</taxon>
        <taxon>Hippoboscoidea</taxon>
        <taxon>Glossinidae</taxon>
        <taxon>Glossina</taxon>
    </lineage>
</organism>
<name>A0A1A9Z7I2_GLOPL</name>